<proteinExistence type="inferred from homology"/>
<dbReference type="InterPro" id="IPR003439">
    <property type="entry name" value="ABC_transporter-like_ATP-bd"/>
</dbReference>
<dbReference type="STRING" id="1505907.TEU_01555"/>
<dbReference type="GO" id="GO:0016887">
    <property type="term" value="F:ATP hydrolysis activity"/>
    <property type="evidence" value="ECO:0007669"/>
    <property type="project" value="InterPro"/>
</dbReference>
<evidence type="ECO:0000256" key="1">
    <source>
        <dbReference type="ARBA" id="ARBA00005417"/>
    </source>
</evidence>
<name>A0A097QRM1_9EURY</name>
<dbReference type="PROSITE" id="PS50893">
    <property type="entry name" value="ABC_TRANSPORTER_2"/>
    <property type="match status" value="1"/>
</dbReference>
<dbReference type="Proteomes" id="UP000029980">
    <property type="component" value="Chromosome"/>
</dbReference>
<dbReference type="GeneID" id="25152116"/>
<comment type="similarity">
    <text evidence="1">Belongs to the ABC transporter superfamily.</text>
</comment>
<dbReference type="EMBL" id="CP008887">
    <property type="protein sequence ID" value="AIU69126.1"/>
    <property type="molecule type" value="Genomic_DNA"/>
</dbReference>
<sequence length="302" mass="33743">MNVIEINDLTKVYPDGTKANDRISIKVRKNEIVGLIGPNGAGKTTLIRQLLGLLKPTEGSIRVVGEDIAENPDVIKRTLAYVPQYPLSFPSLRVEEVLEYVFRMRHGNAPRKEMEKKISEVLSLVGLDGASKFFGYQLSGGMKKSLLLAMALVQELPVLVLDEPTSMVDIVTKHRLWEVIRNSNRDGILLASHDMNEVKALCDRVYLLVHGKIVTSGTPADIVSMIKMPTEVRLIPQREIPASILPKEHKKRGDLYEMAFDTLEKALETVETITKSVGVSYLELESPSFENLVINLIGRDRE</sequence>
<dbReference type="InterPro" id="IPR027417">
    <property type="entry name" value="P-loop_NTPase"/>
</dbReference>
<keyword evidence="2" id="KW-0813">Transport</keyword>
<keyword evidence="4" id="KW-0067">ATP-binding</keyword>
<dbReference type="SUPFAM" id="SSF52540">
    <property type="entry name" value="P-loop containing nucleoside triphosphate hydrolases"/>
    <property type="match status" value="1"/>
</dbReference>
<feature type="domain" description="ABC transporter" evidence="5">
    <location>
        <begin position="4"/>
        <end position="235"/>
    </location>
</feature>
<dbReference type="PANTHER" id="PTHR42711">
    <property type="entry name" value="ABC TRANSPORTER ATP-BINDING PROTEIN"/>
    <property type="match status" value="1"/>
</dbReference>
<evidence type="ECO:0000256" key="3">
    <source>
        <dbReference type="ARBA" id="ARBA00022741"/>
    </source>
</evidence>
<dbReference type="InterPro" id="IPR050763">
    <property type="entry name" value="ABC_transporter_ATP-binding"/>
</dbReference>
<evidence type="ECO:0000313" key="6">
    <source>
        <dbReference type="EMBL" id="AIU69126.1"/>
    </source>
</evidence>
<dbReference type="SMART" id="SM00382">
    <property type="entry name" value="AAA"/>
    <property type="match status" value="1"/>
</dbReference>
<gene>
    <name evidence="6" type="ORF">TEU_01555</name>
</gene>
<organism evidence="6 7">
    <name type="scientific">Thermococcus eurythermalis</name>
    <dbReference type="NCBI Taxonomy" id="1505907"/>
    <lineage>
        <taxon>Archaea</taxon>
        <taxon>Methanobacteriati</taxon>
        <taxon>Methanobacteriota</taxon>
        <taxon>Thermococci</taxon>
        <taxon>Thermococcales</taxon>
        <taxon>Thermococcaceae</taxon>
        <taxon>Thermococcus</taxon>
    </lineage>
</organism>
<dbReference type="RefSeq" id="WP_050002108.1">
    <property type="nucleotide sequence ID" value="NZ_CP008887.1"/>
</dbReference>
<dbReference type="HOGENOM" id="CLU_000604_1_2_2"/>
<dbReference type="GO" id="GO:0005524">
    <property type="term" value="F:ATP binding"/>
    <property type="evidence" value="ECO:0007669"/>
    <property type="project" value="UniProtKB-KW"/>
</dbReference>
<protein>
    <submittedName>
        <fullName evidence="6">Multidrug ABC transporter ATPase</fullName>
    </submittedName>
</protein>
<evidence type="ECO:0000256" key="4">
    <source>
        <dbReference type="ARBA" id="ARBA00022840"/>
    </source>
</evidence>
<keyword evidence="7" id="KW-1185">Reference proteome</keyword>
<accession>A0A097QRM1</accession>
<evidence type="ECO:0000313" key="7">
    <source>
        <dbReference type="Proteomes" id="UP000029980"/>
    </source>
</evidence>
<dbReference type="AlphaFoldDB" id="A0A097QRM1"/>
<evidence type="ECO:0000256" key="2">
    <source>
        <dbReference type="ARBA" id="ARBA00022448"/>
    </source>
</evidence>
<dbReference type="KEGG" id="teu:TEU_01555"/>
<dbReference type="InterPro" id="IPR003593">
    <property type="entry name" value="AAA+_ATPase"/>
</dbReference>
<dbReference type="Gene3D" id="3.40.50.300">
    <property type="entry name" value="P-loop containing nucleotide triphosphate hydrolases"/>
    <property type="match status" value="1"/>
</dbReference>
<dbReference type="PANTHER" id="PTHR42711:SF5">
    <property type="entry name" value="ABC TRANSPORTER ATP-BINDING PROTEIN NATA"/>
    <property type="match status" value="1"/>
</dbReference>
<evidence type="ECO:0000259" key="5">
    <source>
        <dbReference type="PROSITE" id="PS50893"/>
    </source>
</evidence>
<dbReference type="OrthoDB" id="97750at2157"/>
<dbReference type="Pfam" id="PF00005">
    <property type="entry name" value="ABC_tran"/>
    <property type="match status" value="1"/>
</dbReference>
<keyword evidence="3" id="KW-0547">Nucleotide-binding</keyword>
<reference evidence="6 7" key="1">
    <citation type="journal article" date="2015" name="Int. J. Syst. Evol. Microbiol.">
        <title>Thermococcus eurythermalis sp. nov., a conditional piezophilic hyperthermophilic archaeon with a wide temperature range isolated from an oil-immersed chimney in the Guaymas Basin.</title>
        <authorList>
            <person name="Zhao W."/>
            <person name="Zeng X."/>
            <person name="Xiao X."/>
        </authorList>
    </citation>
    <scope>NUCLEOTIDE SEQUENCE [LARGE SCALE GENOMIC DNA]</scope>
    <source>
        <strain evidence="6 7">A501</strain>
    </source>
</reference>
<dbReference type="CDD" id="cd03230">
    <property type="entry name" value="ABC_DR_subfamily_A"/>
    <property type="match status" value="1"/>
</dbReference>